<accession>A0AAV4HXQ4</accession>
<reference evidence="1 2" key="1">
    <citation type="journal article" date="2021" name="Elife">
        <title>Chloroplast acquisition without the gene transfer in kleptoplastic sea slugs, Plakobranchus ocellatus.</title>
        <authorList>
            <person name="Maeda T."/>
            <person name="Takahashi S."/>
            <person name="Yoshida T."/>
            <person name="Shimamura S."/>
            <person name="Takaki Y."/>
            <person name="Nagai Y."/>
            <person name="Toyoda A."/>
            <person name="Suzuki Y."/>
            <person name="Arimoto A."/>
            <person name="Ishii H."/>
            <person name="Satoh N."/>
            <person name="Nishiyama T."/>
            <person name="Hasebe M."/>
            <person name="Maruyama T."/>
            <person name="Minagawa J."/>
            <person name="Obokata J."/>
            <person name="Shigenobu S."/>
        </authorList>
    </citation>
    <scope>NUCLEOTIDE SEQUENCE [LARGE SCALE GENOMIC DNA]</scope>
</reference>
<dbReference type="AlphaFoldDB" id="A0AAV4HXQ4"/>
<name>A0AAV4HXQ4_9GAST</name>
<evidence type="ECO:0000313" key="1">
    <source>
        <dbReference type="EMBL" id="GFS02465.1"/>
    </source>
</evidence>
<proteinExistence type="predicted"/>
<organism evidence="1 2">
    <name type="scientific">Elysia marginata</name>
    <dbReference type="NCBI Taxonomy" id="1093978"/>
    <lineage>
        <taxon>Eukaryota</taxon>
        <taxon>Metazoa</taxon>
        <taxon>Spiralia</taxon>
        <taxon>Lophotrochozoa</taxon>
        <taxon>Mollusca</taxon>
        <taxon>Gastropoda</taxon>
        <taxon>Heterobranchia</taxon>
        <taxon>Euthyneura</taxon>
        <taxon>Panpulmonata</taxon>
        <taxon>Sacoglossa</taxon>
        <taxon>Placobranchoidea</taxon>
        <taxon>Plakobranchidae</taxon>
        <taxon>Elysia</taxon>
    </lineage>
</organism>
<evidence type="ECO:0000313" key="2">
    <source>
        <dbReference type="Proteomes" id="UP000762676"/>
    </source>
</evidence>
<gene>
    <name evidence="1" type="ORF">ElyMa_004607500</name>
</gene>
<protein>
    <submittedName>
        <fullName evidence="1">Uncharacterized protein</fullName>
    </submittedName>
</protein>
<sequence length="112" mass="12726">MESVLRCLKLRQKSETPVILRDILQNIWTERNAPASWIKGTIIKLPKKGDLGDCGSWRGITTAPFCLLQAKPFAESFLNASHLMWTISPVKSKQVPEKEDHALTTFLPCDRY</sequence>
<keyword evidence="2" id="KW-1185">Reference proteome</keyword>
<dbReference type="Proteomes" id="UP000762676">
    <property type="component" value="Unassembled WGS sequence"/>
</dbReference>
<comment type="caution">
    <text evidence="1">The sequence shown here is derived from an EMBL/GenBank/DDBJ whole genome shotgun (WGS) entry which is preliminary data.</text>
</comment>
<dbReference type="EMBL" id="BMAT01009245">
    <property type="protein sequence ID" value="GFS02465.1"/>
    <property type="molecule type" value="Genomic_DNA"/>
</dbReference>